<dbReference type="AlphaFoldDB" id="A0A1M7A6U3"/>
<name>A0A1M7A6U3_9FIRM</name>
<protein>
    <submittedName>
        <fullName evidence="1">Uncharacterized protein</fullName>
    </submittedName>
</protein>
<keyword evidence="2" id="KW-1185">Reference proteome</keyword>
<accession>A0A1M7A6U3</accession>
<sequence>MPYEEELELCDYLYNQYLKEKREKEVNDADNLYEQQIDNYFQMRWLEP</sequence>
<dbReference type="Proteomes" id="UP000184386">
    <property type="component" value="Unassembled WGS sequence"/>
</dbReference>
<evidence type="ECO:0000313" key="2">
    <source>
        <dbReference type="Proteomes" id="UP000184386"/>
    </source>
</evidence>
<organism evidence="1 2">
    <name type="scientific">Anaerocolumna jejuensis DSM 15929</name>
    <dbReference type="NCBI Taxonomy" id="1121322"/>
    <lineage>
        <taxon>Bacteria</taxon>
        <taxon>Bacillati</taxon>
        <taxon>Bacillota</taxon>
        <taxon>Clostridia</taxon>
        <taxon>Lachnospirales</taxon>
        <taxon>Lachnospiraceae</taxon>
        <taxon>Anaerocolumna</taxon>
    </lineage>
</organism>
<dbReference type="RefSeq" id="WP_170866735.1">
    <property type="nucleotide sequence ID" value="NZ_FRAC01000031.1"/>
</dbReference>
<proteinExistence type="predicted"/>
<reference evidence="1 2" key="1">
    <citation type="submission" date="2016-11" db="EMBL/GenBank/DDBJ databases">
        <authorList>
            <person name="Jaros S."/>
            <person name="Januszkiewicz K."/>
            <person name="Wedrychowicz H."/>
        </authorList>
    </citation>
    <scope>NUCLEOTIDE SEQUENCE [LARGE SCALE GENOMIC DNA]</scope>
    <source>
        <strain evidence="1 2">DSM 15929</strain>
    </source>
</reference>
<dbReference type="EMBL" id="FRAC01000031">
    <property type="protein sequence ID" value="SHL38356.1"/>
    <property type="molecule type" value="Genomic_DNA"/>
</dbReference>
<dbReference type="STRING" id="1121322.SAMN02745136_04769"/>
<gene>
    <name evidence="1" type="ORF">SAMN02745136_04769</name>
</gene>
<evidence type="ECO:0000313" key="1">
    <source>
        <dbReference type="EMBL" id="SHL38356.1"/>
    </source>
</evidence>